<feature type="compositionally biased region" description="Basic and acidic residues" evidence="1">
    <location>
        <begin position="61"/>
        <end position="73"/>
    </location>
</feature>
<organism evidence="2 3">
    <name type="scientific">Canariomyces notabilis</name>
    <dbReference type="NCBI Taxonomy" id="2074819"/>
    <lineage>
        <taxon>Eukaryota</taxon>
        <taxon>Fungi</taxon>
        <taxon>Dikarya</taxon>
        <taxon>Ascomycota</taxon>
        <taxon>Pezizomycotina</taxon>
        <taxon>Sordariomycetes</taxon>
        <taxon>Sordariomycetidae</taxon>
        <taxon>Sordariales</taxon>
        <taxon>Chaetomiaceae</taxon>
        <taxon>Canariomyces</taxon>
    </lineage>
</organism>
<dbReference type="AlphaFoldDB" id="A0AAN6TME2"/>
<evidence type="ECO:0000313" key="2">
    <source>
        <dbReference type="EMBL" id="KAK4117153.1"/>
    </source>
</evidence>
<feature type="region of interest" description="Disordered" evidence="1">
    <location>
        <begin position="60"/>
        <end position="93"/>
    </location>
</feature>
<accession>A0AAN6TME2</accession>
<gene>
    <name evidence="2" type="ORF">N656DRAFT_15760</name>
</gene>
<dbReference type="RefSeq" id="XP_064674723.1">
    <property type="nucleotide sequence ID" value="XM_064808698.1"/>
</dbReference>
<evidence type="ECO:0000256" key="1">
    <source>
        <dbReference type="SAM" id="MobiDB-lite"/>
    </source>
</evidence>
<dbReference type="EMBL" id="MU853332">
    <property type="protein sequence ID" value="KAK4117153.1"/>
    <property type="molecule type" value="Genomic_DNA"/>
</dbReference>
<reference evidence="2" key="1">
    <citation type="journal article" date="2023" name="Mol. Phylogenet. Evol.">
        <title>Genome-scale phylogeny and comparative genomics of the fungal order Sordariales.</title>
        <authorList>
            <person name="Hensen N."/>
            <person name="Bonometti L."/>
            <person name="Westerberg I."/>
            <person name="Brannstrom I.O."/>
            <person name="Guillou S."/>
            <person name="Cros-Aarteil S."/>
            <person name="Calhoun S."/>
            <person name="Haridas S."/>
            <person name="Kuo A."/>
            <person name="Mondo S."/>
            <person name="Pangilinan J."/>
            <person name="Riley R."/>
            <person name="LaButti K."/>
            <person name="Andreopoulos B."/>
            <person name="Lipzen A."/>
            <person name="Chen C."/>
            <person name="Yan M."/>
            <person name="Daum C."/>
            <person name="Ng V."/>
            <person name="Clum A."/>
            <person name="Steindorff A."/>
            <person name="Ohm R.A."/>
            <person name="Martin F."/>
            <person name="Silar P."/>
            <person name="Natvig D.O."/>
            <person name="Lalanne C."/>
            <person name="Gautier V."/>
            <person name="Ament-Velasquez S.L."/>
            <person name="Kruys A."/>
            <person name="Hutchinson M.I."/>
            <person name="Powell A.J."/>
            <person name="Barry K."/>
            <person name="Miller A.N."/>
            <person name="Grigoriev I.V."/>
            <person name="Debuchy R."/>
            <person name="Gladieux P."/>
            <person name="Hiltunen Thoren M."/>
            <person name="Johannesson H."/>
        </authorList>
    </citation>
    <scope>NUCLEOTIDE SEQUENCE</scope>
    <source>
        <strain evidence="2">CBS 508.74</strain>
    </source>
</reference>
<reference evidence="2" key="2">
    <citation type="submission" date="2023-05" db="EMBL/GenBank/DDBJ databases">
        <authorList>
            <consortium name="Lawrence Berkeley National Laboratory"/>
            <person name="Steindorff A."/>
            <person name="Hensen N."/>
            <person name="Bonometti L."/>
            <person name="Westerberg I."/>
            <person name="Brannstrom I.O."/>
            <person name="Guillou S."/>
            <person name="Cros-Aarteil S."/>
            <person name="Calhoun S."/>
            <person name="Haridas S."/>
            <person name="Kuo A."/>
            <person name="Mondo S."/>
            <person name="Pangilinan J."/>
            <person name="Riley R."/>
            <person name="Labutti K."/>
            <person name="Andreopoulos B."/>
            <person name="Lipzen A."/>
            <person name="Chen C."/>
            <person name="Yanf M."/>
            <person name="Daum C."/>
            <person name="Ng V."/>
            <person name="Clum A."/>
            <person name="Ohm R."/>
            <person name="Martin F."/>
            <person name="Silar P."/>
            <person name="Natvig D."/>
            <person name="Lalanne C."/>
            <person name="Gautier V."/>
            <person name="Ament-Velasquez S.L."/>
            <person name="Kruys A."/>
            <person name="Hutchinson M.I."/>
            <person name="Powell A.J."/>
            <person name="Barry K."/>
            <person name="Miller A.N."/>
            <person name="Grigoriev I.V."/>
            <person name="Debuchy R."/>
            <person name="Gladieux P."/>
            <person name="Thoren M.H."/>
            <person name="Johannesson H."/>
        </authorList>
    </citation>
    <scope>NUCLEOTIDE SEQUENCE</scope>
    <source>
        <strain evidence="2">CBS 508.74</strain>
    </source>
</reference>
<dbReference type="GeneID" id="89932821"/>
<proteinExistence type="predicted"/>
<sequence length="163" mass="18470">MITSVPQAPAVDSWLATPSACQGKLDVAWPSWPFPDDAEMAFCPRAGAPRHAAVENYHMLPGDRSESSPRDLDQTAPGPYPRGGTIGGQGTGPLVEQRNKLRALLVSVVRRRTWGFCWFWFGLRNGNCCIPRSSTTFAVYTRITYIRYVTYVRKRQRQRHSRW</sequence>
<evidence type="ECO:0000313" key="3">
    <source>
        <dbReference type="Proteomes" id="UP001302812"/>
    </source>
</evidence>
<comment type="caution">
    <text evidence="2">The sequence shown here is derived from an EMBL/GenBank/DDBJ whole genome shotgun (WGS) entry which is preliminary data.</text>
</comment>
<dbReference type="Proteomes" id="UP001302812">
    <property type="component" value="Unassembled WGS sequence"/>
</dbReference>
<protein>
    <submittedName>
        <fullName evidence="2">Uncharacterized protein</fullName>
    </submittedName>
</protein>
<name>A0AAN6TME2_9PEZI</name>
<keyword evidence="3" id="KW-1185">Reference proteome</keyword>